<feature type="binding site" evidence="10">
    <location>
        <begin position="114"/>
        <end position="116"/>
    </location>
    <ligand>
        <name>UDP-N-acetyl-alpha-D-galactosamine</name>
        <dbReference type="ChEBI" id="CHEBI:67138"/>
    </ligand>
</feature>
<dbReference type="GO" id="GO:0031982">
    <property type="term" value="C:vesicle"/>
    <property type="evidence" value="ECO:0000318"/>
    <property type="project" value="GO_Central"/>
</dbReference>
<feature type="active site" description="Nucleophile" evidence="9">
    <location>
        <position position="296"/>
    </location>
</feature>
<comment type="subcellular location">
    <subcellularLocation>
        <location evidence="1">Membrane</location>
        <topology evidence="1">Single-pass type II membrane protein</topology>
    </subcellularLocation>
</comment>
<dbReference type="GO" id="GO:0016020">
    <property type="term" value="C:membrane"/>
    <property type="evidence" value="ECO:0007669"/>
    <property type="project" value="UniProtKB-SubCell"/>
</dbReference>
<feature type="binding site" evidence="10">
    <location>
        <begin position="204"/>
        <end position="206"/>
    </location>
    <ligand>
        <name>UDP-N-acetyl-alpha-D-galactosamine</name>
        <dbReference type="ChEBI" id="CHEBI:67138"/>
    </ligand>
</feature>
<evidence type="ECO:0000256" key="3">
    <source>
        <dbReference type="ARBA" id="ARBA00022676"/>
    </source>
</evidence>
<keyword evidence="13" id="KW-1185">Reference proteome</keyword>
<dbReference type="SUPFAM" id="SSF53448">
    <property type="entry name" value="Nucleotide-diphospho-sugar transferases"/>
    <property type="match status" value="1"/>
</dbReference>
<sequence length="347" mass="40188">DMYISVVGLRVGLVSNSPMSDGRWGWHFQGLEDSRRAGKLLAQLARLRSMLEKSHLPPEELKAVEVMVVGVVVRTDVLVMTPWFAPIIWEGTYNIDILNEQFKQRNVTVGLTVFAIKKYVVFLKLFLETAEKHFMVGHKVNYYIYTDRPADVPAVPLREGRKVVVLEVQNYARWQDVSMRRMEMISHFAQQRFLREVGYLVCVDVDMRFSDRVGVEILSSLFGTLHPGFYGAERRSFTYERRPLSRAYIPPDEGDFYYAGGFFGGTVSEVYELTKECHQAMMADKGNKIEAVWHDESYLNKYLLYHKPTKILSPEYLWDENLLGGRAFLKKKRFLAVPKNHAAIRNR</sequence>
<dbReference type="FunCoup" id="A0A6I8N679">
    <property type="interactions" value="27"/>
</dbReference>
<feature type="binding site" evidence="10">
    <location>
        <position position="119"/>
    </location>
    <ligand>
        <name>UDP-N-acetyl-alpha-D-galactosamine</name>
        <dbReference type="ChEBI" id="CHEBI:67138"/>
    </ligand>
</feature>
<name>A0A6I8N679_ORNAN</name>
<reference evidence="12" key="2">
    <citation type="submission" date="2025-08" db="UniProtKB">
        <authorList>
            <consortium name="Ensembl"/>
        </authorList>
    </citation>
    <scope>IDENTIFICATION</scope>
    <source>
        <strain evidence="12">Glennie</strain>
    </source>
</reference>
<keyword evidence="4" id="KW-0808">Transferase</keyword>
<feature type="binding site" evidence="11">
    <location>
        <position position="206"/>
    </location>
    <ligand>
        <name>Mn(2+)</name>
        <dbReference type="ChEBI" id="CHEBI:29035"/>
    </ligand>
</feature>
<keyword evidence="5" id="KW-0812">Transmembrane</keyword>
<protein>
    <recommendedName>
        <fullName evidence="14">ABO, alpha 1-3-N-acetylgalactosaminyltransferase and alpha 1-3-galactosyltransferase</fullName>
    </recommendedName>
</protein>
<dbReference type="InterPro" id="IPR029044">
    <property type="entry name" value="Nucleotide-diphossugar_trans"/>
</dbReference>
<dbReference type="PANTHER" id="PTHR10462:SF55">
    <property type="entry name" value="HISTO-BLOOD GROUP ABO SYSTEM TRANSFERASE 1"/>
    <property type="match status" value="1"/>
</dbReference>
<evidence type="ECO:0000256" key="6">
    <source>
        <dbReference type="ARBA" id="ARBA00022968"/>
    </source>
</evidence>
<comment type="cofactor">
    <cofactor evidence="11">
        <name>Mn(2+)</name>
        <dbReference type="ChEBI" id="CHEBI:29035"/>
    </cofactor>
    <text evidence="11">Binds 1 Mn(2+) ion per subunit.</text>
</comment>
<feature type="binding site" evidence="10">
    <location>
        <position position="319"/>
    </location>
    <ligand>
        <name>an alpha-L-fucosyl-(1-&gt;2)-beta-D-galactosyl derivative</name>
        <dbReference type="ChEBI" id="CHEBI:140327"/>
    </ligand>
</feature>
<evidence type="ECO:0000256" key="10">
    <source>
        <dbReference type="PIRSR" id="PIRSR605076-2"/>
    </source>
</evidence>
<keyword evidence="6" id="KW-0735">Signal-anchor</keyword>
<keyword evidence="11" id="KW-0464">Manganese</keyword>
<reference evidence="12 13" key="1">
    <citation type="journal article" date="2008" name="Nature">
        <title>Genome analysis of the platypus reveals unique signatures of evolution.</title>
        <authorList>
            <person name="Warren W.C."/>
            <person name="Hillier L.W."/>
            <person name="Marshall Graves J.A."/>
            <person name="Birney E."/>
            <person name="Ponting C.P."/>
            <person name="Grutzner F."/>
            <person name="Belov K."/>
            <person name="Miller W."/>
            <person name="Clarke L."/>
            <person name="Chinwalla A.T."/>
            <person name="Yang S.P."/>
            <person name="Heger A."/>
            <person name="Locke D.P."/>
            <person name="Miethke P."/>
            <person name="Waters P.D."/>
            <person name="Veyrunes F."/>
            <person name="Fulton L."/>
            <person name="Fulton B."/>
            <person name="Graves T."/>
            <person name="Wallis J."/>
            <person name="Puente X.S."/>
            <person name="Lopez-Otin C."/>
            <person name="Ordonez G.R."/>
            <person name="Eichler E.E."/>
            <person name="Chen L."/>
            <person name="Cheng Z."/>
            <person name="Deakin J.E."/>
            <person name="Alsop A."/>
            <person name="Thompson K."/>
            <person name="Kirby P."/>
            <person name="Papenfuss A.T."/>
            <person name="Wakefield M.J."/>
            <person name="Olender T."/>
            <person name="Lancet D."/>
            <person name="Huttley G.A."/>
            <person name="Smit A.F."/>
            <person name="Pask A."/>
            <person name="Temple-Smith P."/>
            <person name="Batzer M.A."/>
            <person name="Walker J.A."/>
            <person name="Konkel M.K."/>
            <person name="Harris R.S."/>
            <person name="Whittington C.M."/>
            <person name="Wong E.S."/>
            <person name="Gemmell N.J."/>
            <person name="Buschiazzo E."/>
            <person name="Vargas Jentzsch I.M."/>
            <person name="Merkel A."/>
            <person name="Schmitz J."/>
            <person name="Zemann A."/>
            <person name="Churakov G."/>
            <person name="Kriegs J.O."/>
            <person name="Brosius J."/>
            <person name="Murchison E.P."/>
            <person name="Sachidanandam R."/>
            <person name="Smith C."/>
            <person name="Hannon G.J."/>
            <person name="Tsend-Ayush E."/>
            <person name="McMillan D."/>
            <person name="Attenborough R."/>
            <person name="Rens W."/>
            <person name="Ferguson-Smith M."/>
            <person name="Lefevre C.M."/>
            <person name="Sharp J.A."/>
            <person name="Nicholas K.R."/>
            <person name="Ray D.A."/>
            <person name="Kube M."/>
            <person name="Reinhardt R."/>
            <person name="Pringle T.H."/>
            <person name="Taylor J."/>
            <person name="Jones R.C."/>
            <person name="Nixon B."/>
            <person name="Dacheux J.L."/>
            <person name="Niwa H."/>
            <person name="Sekita Y."/>
            <person name="Huang X."/>
            <person name="Stark A."/>
            <person name="Kheradpour P."/>
            <person name="Kellis M."/>
            <person name="Flicek P."/>
            <person name="Chen Y."/>
            <person name="Webber C."/>
            <person name="Hardison R."/>
            <person name="Nelson J."/>
            <person name="Hallsworth-Pepin K."/>
            <person name="Delehaunty K."/>
            <person name="Markovic C."/>
            <person name="Minx P."/>
            <person name="Feng Y."/>
            <person name="Kremitzki C."/>
            <person name="Mitreva M."/>
            <person name="Glasscock J."/>
            <person name="Wylie T."/>
            <person name="Wohldmann P."/>
            <person name="Thiru P."/>
            <person name="Nhan M.N."/>
            <person name="Pohl C.S."/>
            <person name="Smith S.M."/>
            <person name="Hou S."/>
            <person name="Nefedov M."/>
            <person name="de Jong P.J."/>
            <person name="Renfree M.B."/>
            <person name="Mardis E.R."/>
            <person name="Wilson R.K."/>
        </authorList>
    </citation>
    <scope>NUCLEOTIDE SEQUENCE [LARGE SCALE GENOMIC DNA]</scope>
    <source>
        <strain evidence="12 13">Glennie</strain>
    </source>
</reference>
<dbReference type="Pfam" id="PF03414">
    <property type="entry name" value="Glyco_transf_6"/>
    <property type="match status" value="1"/>
</dbReference>
<accession>A0A6I8N679</accession>
<keyword evidence="3" id="KW-0328">Glycosyltransferase</keyword>
<dbReference type="InterPro" id="IPR005076">
    <property type="entry name" value="Glyco_trans_6"/>
</dbReference>
<feature type="binding site" evidence="10">
    <location>
        <position position="296"/>
    </location>
    <ligand>
        <name>an alpha-L-fucosyl-(1-&gt;2)-beta-D-galactosyl derivative</name>
        <dbReference type="ChEBI" id="CHEBI:140327"/>
    </ligand>
</feature>
<dbReference type="GO" id="GO:0005975">
    <property type="term" value="P:carbohydrate metabolic process"/>
    <property type="evidence" value="ECO:0007669"/>
    <property type="project" value="InterPro"/>
</dbReference>
<evidence type="ECO:0000313" key="12">
    <source>
        <dbReference type="Ensembl" id="ENSOANP00000036724.1"/>
    </source>
</evidence>
<evidence type="ECO:0000256" key="7">
    <source>
        <dbReference type="ARBA" id="ARBA00022989"/>
    </source>
</evidence>
<dbReference type="OMA" id="EYLWDEH"/>
<evidence type="ECO:0000256" key="11">
    <source>
        <dbReference type="PIRSR" id="PIRSR605076-3"/>
    </source>
</evidence>
<dbReference type="GeneTree" id="ENSGT00950000182858"/>
<organism evidence="12 13">
    <name type="scientific">Ornithorhynchus anatinus</name>
    <name type="common">Duckbill platypus</name>
    <dbReference type="NCBI Taxonomy" id="9258"/>
    <lineage>
        <taxon>Eukaryota</taxon>
        <taxon>Metazoa</taxon>
        <taxon>Chordata</taxon>
        <taxon>Craniata</taxon>
        <taxon>Vertebrata</taxon>
        <taxon>Euteleostomi</taxon>
        <taxon>Mammalia</taxon>
        <taxon>Monotremata</taxon>
        <taxon>Ornithorhynchidae</taxon>
        <taxon>Ornithorhynchus</taxon>
    </lineage>
</organism>
<dbReference type="CDD" id="cd02515">
    <property type="entry name" value="Glyco_transf_6"/>
    <property type="match status" value="1"/>
</dbReference>
<dbReference type="InParanoid" id="A0A6I8N679"/>
<dbReference type="GO" id="GO:0046872">
    <property type="term" value="F:metal ion binding"/>
    <property type="evidence" value="ECO:0007669"/>
    <property type="project" value="UniProtKB-KW"/>
</dbReference>
<evidence type="ECO:0000256" key="1">
    <source>
        <dbReference type="ARBA" id="ARBA00004606"/>
    </source>
</evidence>
<reference evidence="12" key="3">
    <citation type="submission" date="2025-09" db="UniProtKB">
        <authorList>
            <consortium name="Ensembl"/>
        </authorList>
    </citation>
    <scope>IDENTIFICATION</scope>
    <source>
        <strain evidence="12">Glennie</strain>
    </source>
</reference>
<feature type="binding site" evidence="10">
    <location>
        <position position="226"/>
    </location>
    <ligand>
        <name>an alpha-L-fucosyl-(1-&gt;2)-beta-D-galactosyl derivative</name>
        <dbReference type="ChEBI" id="CHEBI:140327"/>
    </ligand>
</feature>
<dbReference type="Proteomes" id="UP000002279">
    <property type="component" value="Chromosome 4"/>
</dbReference>
<evidence type="ECO:0000313" key="13">
    <source>
        <dbReference type="Proteomes" id="UP000002279"/>
    </source>
</evidence>
<keyword evidence="11" id="KW-0479">Metal-binding</keyword>
<evidence type="ECO:0000256" key="4">
    <source>
        <dbReference type="ARBA" id="ARBA00022679"/>
    </source>
</evidence>
<dbReference type="AlphaFoldDB" id="A0A6I8N679"/>
<dbReference type="Gene3D" id="3.90.550.10">
    <property type="entry name" value="Spore Coat Polysaccharide Biosynthesis Protein SpsA, Chain A"/>
    <property type="match status" value="1"/>
</dbReference>
<feature type="binding site" evidence="11">
    <location>
        <position position="204"/>
    </location>
    <ligand>
        <name>Mn(2+)</name>
        <dbReference type="ChEBI" id="CHEBI:29035"/>
    </ligand>
</feature>
<dbReference type="Ensembl" id="ENSOANT00000057278.1">
    <property type="protein sequence ID" value="ENSOANP00000036724.1"/>
    <property type="gene ID" value="ENSOANG00000038229.1"/>
</dbReference>
<dbReference type="FunFam" id="3.90.550.10:FF:000022">
    <property type="entry name" value="Histo-blood group ABO system transferase"/>
    <property type="match status" value="1"/>
</dbReference>
<evidence type="ECO:0008006" key="14">
    <source>
        <dbReference type="Google" id="ProtNLM"/>
    </source>
</evidence>
<proteinExistence type="inferred from homology"/>
<evidence type="ECO:0000256" key="9">
    <source>
        <dbReference type="PIRSR" id="PIRSR605076-1"/>
    </source>
</evidence>
<evidence type="ECO:0000256" key="8">
    <source>
        <dbReference type="ARBA" id="ARBA00023136"/>
    </source>
</evidence>
<dbReference type="PANTHER" id="PTHR10462">
    <property type="entry name" value="GLYCOSYLTRANSFERASE-RELATED"/>
    <property type="match status" value="1"/>
</dbReference>
<dbReference type="GO" id="GO:0005794">
    <property type="term" value="C:Golgi apparatus"/>
    <property type="evidence" value="ECO:0000318"/>
    <property type="project" value="GO_Central"/>
</dbReference>
<keyword evidence="7" id="KW-1133">Transmembrane helix</keyword>
<comment type="similarity">
    <text evidence="2">Belongs to the glycosyltransferase 6 family.</text>
</comment>
<keyword evidence="8" id="KW-0472">Membrane</keyword>
<dbReference type="GO" id="GO:0004380">
    <property type="term" value="F:glycoprotein-fucosylgalactoside alpha-N-acetylgalactosaminyltransferase activity"/>
    <property type="evidence" value="ECO:0000318"/>
    <property type="project" value="GO_Central"/>
</dbReference>
<feature type="binding site" evidence="10">
    <location>
        <position position="238"/>
    </location>
    <ligand>
        <name>an alpha-L-fucosyl-(1-&gt;2)-beta-D-galactosyl derivative</name>
        <dbReference type="ChEBI" id="CHEBI:140327"/>
    </ligand>
</feature>
<evidence type="ECO:0000256" key="2">
    <source>
        <dbReference type="ARBA" id="ARBA00010413"/>
    </source>
</evidence>
<evidence type="ECO:0000256" key="5">
    <source>
        <dbReference type="ARBA" id="ARBA00022692"/>
    </source>
</evidence>